<proteinExistence type="predicted"/>
<sequence length="110" mass="12155">MVETCKACFNPISNVASQDRIIKWNNNNHSSIILNVDGNRLDSLIRVRFGGVSRNNDGNYLSGFSGYIHNSSDILQVELLSIYQDLLLAKTLDINSPSGVTFYLSGPFVS</sequence>
<dbReference type="HOGENOM" id="CLU_2174727_0_0_1"/>
<evidence type="ECO:0000313" key="2">
    <source>
        <dbReference type="EnsemblPlants" id="KEH33338"/>
    </source>
</evidence>
<dbReference type="EMBL" id="CM001219">
    <property type="protein sequence ID" value="KEH33338.1"/>
    <property type="molecule type" value="Genomic_DNA"/>
</dbReference>
<dbReference type="AlphaFoldDB" id="A0A072UWB1"/>
<dbReference type="EnsemblPlants" id="KEH33338">
    <property type="protein sequence ID" value="KEH33338"/>
    <property type="gene ID" value="MTR_3g435920"/>
</dbReference>
<evidence type="ECO:0000313" key="1">
    <source>
        <dbReference type="EMBL" id="KEH33338.1"/>
    </source>
</evidence>
<keyword evidence="3" id="KW-1185">Reference proteome</keyword>
<evidence type="ECO:0000313" key="3">
    <source>
        <dbReference type="Proteomes" id="UP000002051"/>
    </source>
</evidence>
<accession>A0A072UWB1</accession>
<reference evidence="2" key="3">
    <citation type="submission" date="2015-04" db="UniProtKB">
        <authorList>
            <consortium name="EnsemblPlants"/>
        </authorList>
    </citation>
    <scope>IDENTIFICATION</scope>
    <source>
        <strain evidence="2">cv. Jemalong A17</strain>
    </source>
</reference>
<gene>
    <name evidence="1" type="ordered locus">MTR_3g435920</name>
</gene>
<name>A0A072UWB1_MEDTR</name>
<reference evidence="1 3" key="1">
    <citation type="journal article" date="2011" name="Nature">
        <title>The Medicago genome provides insight into the evolution of rhizobial symbioses.</title>
        <authorList>
            <person name="Young N.D."/>
            <person name="Debelle F."/>
            <person name="Oldroyd G.E."/>
            <person name="Geurts R."/>
            <person name="Cannon S.B."/>
            <person name="Udvardi M.K."/>
            <person name="Benedito V.A."/>
            <person name="Mayer K.F."/>
            <person name="Gouzy J."/>
            <person name="Schoof H."/>
            <person name="Van de Peer Y."/>
            <person name="Proost S."/>
            <person name="Cook D.R."/>
            <person name="Meyers B.C."/>
            <person name="Spannagl M."/>
            <person name="Cheung F."/>
            <person name="De Mita S."/>
            <person name="Krishnakumar V."/>
            <person name="Gundlach H."/>
            <person name="Zhou S."/>
            <person name="Mudge J."/>
            <person name="Bharti A.K."/>
            <person name="Murray J.D."/>
            <person name="Naoumkina M.A."/>
            <person name="Rosen B."/>
            <person name="Silverstein K.A."/>
            <person name="Tang H."/>
            <person name="Rombauts S."/>
            <person name="Zhao P.X."/>
            <person name="Zhou P."/>
            <person name="Barbe V."/>
            <person name="Bardou P."/>
            <person name="Bechner M."/>
            <person name="Bellec A."/>
            <person name="Berger A."/>
            <person name="Berges H."/>
            <person name="Bidwell S."/>
            <person name="Bisseling T."/>
            <person name="Choisne N."/>
            <person name="Couloux A."/>
            <person name="Denny R."/>
            <person name="Deshpande S."/>
            <person name="Dai X."/>
            <person name="Doyle J.J."/>
            <person name="Dudez A.M."/>
            <person name="Farmer A.D."/>
            <person name="Fouteau S."/>
            <person name="Franken C."/>
            <person name="Gibelin C."/>
            <person name="Gish J."/>
            <person name="Goldstein S."/>
            <person name="Gonzalez A.J."/>
            <person name="Green P.J."/>
            <person name="Hallab A."/>
            <person name="Hartog M."/>
            <person name="Hua A."/>
            <person name="Humphray S.J."/>
            <person name="Jeong D.H."/>
            <person name="Jing Y."/>
            <person name="Jocker A."/>
            <person name="Kenton S.M."/>
            <person name="Kim D.J."/>
            <person name="Klee K."/>
            <person name="Lai H."/>
            <person name="Lang C."/>
            <person name="Lin S."/>
            <person name="Macmil S.L."/>
            <person name="Magdelenat G."/>
            <person name="Matthews L."/>
            <person name="McCorrison J."/>
            <person name="Monaghan E.L."/>
            <person name="Mun J.H."/>
            <person name="Najar F.Z."/>
            <person name="Nicholson C."/>
            <person name="Noirot C."/>
            <person name="O'Bleness M."/>
            <person name="Paule C.R."/>
            <person name="Poulain J."/>
            <person name="Prion F."/>
            <person name="Qin B."/>
            <person name="Qu C."/>
            <person name="Retzel E.F."/>
            <person name="Riddle C."/>
            <person name="Sallet E."/>
            <person name="Samain S."/>
            <person name="Samson N."/>
            <person name="Sanders I."/>
            <person name="Saurat O."/>
            <person name="Scarpelli C."/>
            <person name="Schiex T."/>
            <person name="Segurens B."/>
            <person name="Severin A.J."/>
            <person name="Sherrier D.J."/>
            <person name="Shi R."/>
            <person name="Sims S."/>
            <person name="Singer S.R."/>
            <person name="Sinharoy S."/>
            <person name="Sterck L."/>
            <person name="Viollet A."/>
            <person name="Wang B.B."/>
            <person name="Wang K."/>
            <person name="Wang M."/>
            <person name="Wang X."/>
            <person name="Warfsmann J."/>
            <person name="Weissenbach J."/>
            <person name="White D.D."/>
            <person name="White J.D."/>
            <person name="Wiley G.B."/>
            <person name="Wincker P."/>
            <person name="Xing Y."/>
            <person name="Yang L."/>
            <person name="Yao Z."/>
            <person name="Ying F."/>
            <person name="Zhai J."/>
            <person name="Zhou L."/>
            <person name="Zuber A."/>
            <person name="Denarie J."/>
            <person name="Dixon R.A."/>
            <person name="May G.D."/>
            <person name="Schwartz D.C."/>
            <person name="Rogers J."/>
            <person name="Quetier F."/>
            <person name="Town C.D."/>
            <person name="Roe B.A."/>
        </authorList>
    </citation>
    <scope>NUCLEOTIDE SEQUENCE [LARGE SCALE GENOMIC DNA]</scope>
    <source>
        <strain evidence="1">A17</strain>
        <strain evidence="2 3">cv. Jemalong A17</strain>
    </source>
</reference>
<reference evidence="1 3" key="2">
    <citation type="journal article" date="2014" name="BMC Genomics">
        <title>An improved genome release (version Mt4.0) for the model legume Medicago truncatula.</title>
        <authorList>
            <person name="Tang H."/>
            <person name="Krishnakumar V."/>
            <person name="Bidwell S."/>
            <person name="Rosen B."/>
            <person name="Chan A."/>
            <person name="Zhou S."/>
            <person name="Gentzbittel L."/>
            <person name="Childs K.L."/>
            <person name="Yandell M."/>
            <person name="Gundlach H."/>
            <person name="Mayer K.F."/>
            <person name="Schwartz D.C."/>
            <person name="Town C.D."/>
        </authorList>
    </citation>
    <scope>GENOME REANNOTATION</scope>
    <source>
        <strain evidence="1">A17</strain>
        <strain evidence="2 3">cv. Jemalong A17</strain>
    </source>
</reference>
<protein>
    <submittedName>
        <fullName evidence="1 2">Uncharacterized protein</fullName>
    </submittedName>
</protein>
<dbReference type="Proteomes" id="UP000002051">
    <property type="component" value="Chromosome 3"/>
</dbReference>
<organism evidence="1 3">
    <name type="scientific">Medicago truncatula</name>
    <name type="common">Barrel medic</name>
    <name type="synonym">Medicago tribuloides</name>
    <dbReference type="NCBI Taxonomy" id="3880"/>
    <lineage>
        <taxon>Eukaryota</taxon>
        <taxon>Viridiplantae</taxon>
        <taxon>Streptophyta</taxon>
        <taxon>Embryophyta</taxon>
        <taxon>Tracheophyta</taxon>
        <taxon>Spermatophyta</taxon>
        <taxon>Magnoliopsida</taxon>
        <taxon>eudicotyledons</taxon>
        <taxon>Gunneridae</taxon>
        <taxon>Pentapetalae</taxon>
        <taxon>rosids</taxon>
        <taxon>fabids</taxon>
        <taxon>Fabales</taxon>
        <taxon>Fabaceae</taxon>
        <taxon>Papilionoideae</taxon>
        <taxon>50 kb inversion clade</taxon>
        <taxon>NPAAA clade</taxon>
        <taxon>Hologalegina</taxon>
        <taxon>IRL clade</taxon>
        <taxon>Trifolieae</taxon>
        <taxon>Medicago</taxon>
    </lineage>
</organism>